<sequence length="225" mass="25163">MAKKRMETAKINMLEAMAKNKEKRAHRLKMTLNRLDKRVASLVNEVEDRVEIEKELGGGTLALGGDGAPFGKDDTACAWLVSILNIGRVLSSNENFLLFGADYKEDCVPVKRFMNILMKDISRIENTTYTIAYKGSSVQAKFFVSELPNDTKMLAFLGGELNNSAKYYSSFADVTAHDHRNAKGTFGMEKNCTWKPWEYAKGLEVAAEVVKMKAKVSKESSKMVQ</sequence>
<evidence type="ECO:0000313" key="2">
    <source>
        <dbReference type="Proteomes" id="UP001152795"/>
    </source>
</evidence>
<dbReference type="AlphaFoldDB" id="A0A6S7FHD7"/>
<organism evidence="1 2">
    <name type="scientific">Paramuricea clavata</name>
    <name type="common">Red gorgonian</name>
    <name type="synonym">Violescent sea-whip</name>
    <dbReference type="NCBI Taxonomy" id="317549"/>
    <lineage>
        <taxon>Eukaryota</taxon>
        <taxon>Metazoa</taxon>
        <taxon>Cnidaria</taxon>
        <taxon>Anthozoa</taxon>
        <taxon>Octocorallia</taxon>
        <taxon>Malacalcyonacea</taxon>
        <taxon>Plexauridae</taxon>
        <taxon>Paramuricea</taxon>
    </lineage>
</organism>
<evidence type="ECO:0000313" key="1">
    <source>
        <dbReference type="EMBL" id="CAB3978954.1"/>
    </source>
</evidence>
<gene>
    <name evidence="1" type="ORF">PACLA_8A048333</name>
</gene>
<proteinExistence type="predicted"/>
<keyword evidence="2" id="KW-1185">Reference proteome</keyword>
<comment type="caution">
    <text evidence="1">The sequence shown here is derived from an EMBL/GenBank/DDBJ whole genome shotgun (WGS) entry which is preliminary data.</text>
</comment>
<accession>A0A6S7FHD7</accession>
<dbReference type="Proteomes" id="UP001152795">
    <property type="component" value="Unassembled WGS sequence"/>
</dbReference>
<protein>
    <submittedName>
        <fullName evidence="1">Uncharacterized protein</fullName>
    </submittedName>
</protein>
<reference evidence="1" key="1">
    <citation type="submission" date="2020-04" db="EMBL/GenBank/DDBJ databases">
        <authorList>
            <person name="Alioto T."/>
            <person name="Alioto T."/>
            <person name="Gomez Garrido J."/>
        </authorList>
    </citation>
    <scope>NUCLEOTIDE SEQUENCE</scope>
    <source>
        <strain evidence="1">A484AB</strain>
    </source>
</reference>
<dbReference type="EMBL" id="CACRXK020000154">
    <property type="protein sequence ID" value="CAB3978954.1"/>
    <property type="molecule type" value="Genomic_DNA"/>
</dbReference>
<name>A0A6S7FHD7_PARCT</name>